<dbReference type="InterPro" id="IPR050810">
    <property type="entry name" value="Bact_Secretion_Sys_Channel"/>
</dbReference>
<accession>A0A1J5T3L8</accession>
<dbReference type="PROSITE" id="PS51257">
    <property type="entry name" value="PROKAR_LIPOPROTEIN"/>
    <property type="match status" value="1"/>
</dbReference>
<dbReference type="AlphaFoldDB" id="A0A1J5T3L8"/>
<dbReference type="GO" id="GO:0015627">
    <property type="term" value="C:type II protein secretion system complex"/>
    <property type="evidence" value="ECO:0007669"/>
    <property type="project" value="TreeGrafter"/>
</dbReference>
<dbReference type="InterPro" id="IPR005644">
    <property type="entry name" value="NolW-like"/>
</dbReference>
<dbReference type="InterPro" id="IPR038591">
    <property type="entry name" value="NolW-like_sf"/>
</dbReference>
<keyword evidence="3" id="KW-0472">Membrane</keyword>
<name>A0A1J5T3L8_9ZZZZ</name>
<evidence type="ECO:0000259" key="6">
    <source>
        <dbReference type="Pfam" id="PF03958"/>
    </source>
</evidence>
<dbReference type="Pfam" id="PF00263">
    <property type="entry name" value="Secretin"/>
    <property type="match status" value="1"/>
</dbReference>
<feature type="domain" description="NolW-like" evidence="6">
    <location>
        <begin position="340"/>
        <end position="413"/>
    </location>
</feature>
<reference evidence="7" key="1">
    <citation type="submission" date="2016-10" db="EMBL/GenBank/DDBJ databases">
        <title>Sequence of Gallionella enrichment culture.</title>
        <authorList>
            <person name="Poehlein A."/>
            <person name="Muehling M."/>
            <person name="Daniel R."/>
        </authorList>
    </citation>
    <scope>NUCLEOTIDE SEQUENCE</scope>
</reference>
<evidence type="ECO:0000256" key="1">
    <source>
        <dbReference type="ARBA" id="ARBA00004370"/>
    </source>
</evidence>
<proteinExistence type="predicted"/>
<feature type="domain" description="Type II/III secretion system secretin-like" evidence="5">
    <location>
        <begin position="480"/>
        <end position="646"/>
    </location>
</feature>
<evidence type="ECO:0000313" key="7">
    <source>
        <dbReference type="EMBL" id="OIR06758.1"/>
    </source>
</evidence>
<feature type="region of interest" description="Disordered" evidence="4">
    <location>
        <begin position="45"/>
        <end position="78"/>
    </location>
</feature>
<protein>
    <submittedName>
        <fullName evidence="7">Type II secretion system protein D</fullName>
    </submittedName>
</protein>
<dbReference type="InterPro" id="IPR001775">
    <property type="entry name" value="GspD/PilQ"/>
</dbReference>
<keyword evidence="2" id="KW-0732">Signal</keyword>
<dbReference type="Gene3D" id="3.30.1370.120">
    <property type="match status" value="2"/>
</dbReference>
<feature type="domain" description="NolW-like" evidence="6">
    <location>
        <begin position="193"/>
        <end position="250"/>
    </location>
</feature>
<organism evidence="7">
    <name type="scientific">mine drainage metagenome</name>
    <dbReference type="NCBI Taxonomy" id="410659"/>
    <lineage>
        <taxon>unclassified sequences</taxon>
        <taxon>metagenomes</taxon>
        <taxon>ecological metagenomes</taxon>
    </lineage>
</organism>
<evidence type="ECO:0000256" key="4">
    <source>
        <dbReference type="SAM" id="MobiDB-lite"/>
    </source>
</evidence>
<comment type="subcellular location">
    <subcellularLocation>
        <location evidence="1">Membrane</location>
    </subcellularLocation>
</comment>
<evidence type="ECO:0000259" key="5">
    <source>
        <dbReference type="Pfam" id="PF00263"/>
    </source>
</evidence>
<dbReference type="Gene3D" id="3.55.50.30">
    <property type="match status" value="1"/>
</dbReference>
<sequence length="692" mass="73143">MRNILFLAALVSAVLMAGCATEKPLLPPPLDLPKKVQEYATMQPGAAMTEAPSTQISETPKPPPADITGTVKTPPPQVPAAAEKADITLAFEQMPLPSFIQMVYGTILKRNVSIDPAVATRQDLVTIRTGAPQTAKQAEDAARMLLKSYGIAVVDLGSIVRIVPDDSKVGYLPEIRRGRALPETPLPLRPIFQLVELQAVRNTDIATWIRTMFGDKVHLQEDPSRNAVWLNGQPDDVTAALEAIHVLDQPLMKGRHSVRITPVFMSADELTKKLTEILQAEGYSAGPPGGISMPVTLVPIPAVNAIIAFAGDQAILDHVVAWAKDLDKPGANGIGRSLFSYQVKYTDAQALATTLDKILGGAPAAKPAAGVAAAPLSSRVVVDQTSNTIIFQGSNEDYGQIKSLLEMLDHPSKEALIEVTVAEVSLTNNSQLGVEWLINQANLSGSSVVAGTLGGLGIGSAGFNYRAINGAGNRQLLLNALASDNRATIISSPRVMARNGETATIQVGQQVPIVTSQQTIPIAGTTPSVVQSVQYMNTGVILKVRPVIHSGNQVDLDISQEVSAAQTTTTGVNSSPTISTRKIDTKLSINDGATVLLGGLISSNGSQGDAGIPLLKDIPGLGQLFRTNTDTNDRTELIILITPYIISSDSDAQAVTAAFKKQLGPWADTVQPAKPSPDENGAPVKIEDKHAE</sequence>
<gene>
    <name evidence="7" type="primary">pulD_6</name>
    <name evidence="7" type="ORF">GALL_110060</name>
</gene>
<dbReference type="InterPro" id="IPR004846">
    <property type="entry name" value="T2SS/T3SS_dom"/>
</dbReference>
<feature type="region of interest" description="Disordered" evidence="4">
    <location>
        <begin position="667"/>
        <end position="692"/>
    </location>
</feature>
<evidence type="ECO:0000256" key="3">
    <source>
        <dbReference type="ARBA" id="ARBA00023136"/>
    </source>
</evidence>
<dbReference type="PRINTS" id="PR00811">
    <property type="entry name" value="BCTERIALGSPD"/>
</dbReference>
<dbReference type="GO" id="GO:0009306">
    <property type="term" value="P:protein secretion"/>
    <property type="evidence" value="ECO:0007669"/>
    <property type="project" value="InterPro"/>
</dbReference>
<dbReference type="Pfam" id="PF03958">
    <property type="entry name" value="Secretin_N"/>
    <property type="match status" value="2"/>
</dbReference>
<dbReference type="PANTHER" id="PTHR30332">
    <property type="entry name" value="PROBABLE GENERAL SECRETION PATHWAY PROTEIN D"/>
    <property type="match status" value="1"/>
</dbReference>
<comment type="caution">
    <text evidence="7">The sequence shown here is derived from an EMBL/GenBank/DDBJ whole genome shotgun (WGS) entry which is preliminary data.</text>
</comment>
<dbReference type="EMBL" id="MLJW01000041">
    <property type="protein sequence ID" value="OIR06758.1"/>
    <property type="molecule type" value="Genomic_DNA"/>
</dbReference>
<dbReference type="GO" id="GO:0016020">
    <property type="term" value="C:membrane"/>
    <property type="evidence" value="ECO:0007669"/>
    <property type="project" value="UniProtKB-SubCell"/>
</dbReference>
<dbReference type="PANTHER" id="PTHR30332:SF25">
    <property type="entry name" value="SECRETIN XPSD"/>
    <property type="match status" value="1"/>
</dbReference>
<evidence type="ECO:0000256" key="2">
    <source>
        <dbReference type="ARBA" id="ARBA00022729"/>
    </source>
</evidence>